<feature type="short sequence motif" description="GXSXG" evidence="5">
    <location>
        <begin position="492"/>
        <end position="496"/>
    </location>
</feature>
<dbReference type="PANTHER" id="PTHR14226:SF66">
    <property type="entry name" value="TRIACYLGLYCEROL LIPASE PTL2"/>
    <property type="match status" value="1"/>
</dbReference>
<dbReference type="EMBL" id="KZ819634">
    <property type="protein sequence ID" value="PWN93443.1"/>
    <property type="molecule type" value="Genomic_DNA"/>
</dbReference>
<feature type="compositionally biased region" description="Low complexity" evidence="6">
    <location>
        <begin position="101"/>
        <end position="116"/>
    </location>
</feature>
<gene>
    <name evidence="9" type="ORF">FA10DRAFT_236909</name>
</gene>
<dbReference type="GO" id="GO:0006641">
    <property type="term" value="P:triglyceride metabolic process"/>
    <property type="evidence" value="ECO:0007669"/>
    <property type="project" value="UniProtKB-ARBA"/>
</dbReference>
<evidence type="ECO:0000313" key="9">
    <source>
        <dbReference type="EMBL" id="PWN93443.1"/>
    </source>
</evidence>
<dbReference type="InParanoid" id="A0A316YZH4"/>
<dbReference type="OrthoDB" id="15478at2759"/>
<evidence type="ECO:0000256" key="5">
    <source>
        <dbReference type="PROSITE-ProRule" id="PRU01161"/>
    </source>
</evidence>
<dbReference type="GeneID" id="37041007"/>
<feature type="region of interest" description="Disordered" evidence="6">
    <location>
        <begin position="1"/>
        <end position="156"/>
    </location>
</feature>
<sequence length="1038" mass="113912">MARSSTSPASSRAKAKSTATAPTTPRRPPATATENTGANASPFSSLQFSSIFNRRQKRNSGSGIPPDDHNRSESGGFESAAAAAAAAAADAPGVKEKPALSSSSSSWWGGRQSRNGSVHEQGDPTPRAPRSRRTSAFASILSPRGEEEEELDPLITMVFSNPDDVAAFAEALRDDAGQQEPAAATSALAIQATSSLFRLGGQGSKDKTAERSEVQPGEATGAADDDKDAEPTATQPTHHPRKVGRIAAASDFAPVRERTKRRKKRGARGVSDGGSREGLLYSLFRFPLLLAIFVTIALEFFAYVLIRQIVNVVEYFIAWRGEKGRLRKRLRKAQTGEEWRDVALEFDEYLGYEAWKREDASSLYDWILVKKVMHSLRSFREKDDADNLIGVLELCLRNNFAGTENFRLYSETFYGTKYLVESYLTELEAALEYVQRTNRLSLEAKRSFYRGVQKNMGRSALCLSGGGSFGYYHIGLVKALLDAGLLPSIITGTSAGGLIAALACTRTNDELKRLLVPELADRITACEEPFRIWAPRAYRTGARFDLIQWAEKAQFFTMGSLTFAEAYARTGKVLNISVIPSDRHSPVKLLNYHTAPNCIIWSSLLASAAVPGILNPVCLMQKTKSGHAVPWNWGHRFKDGSLRVDIPLQDLHSLFNVNYPIVSQVNPHVHLFFFAPKGMPGRPVAHRRGKGWRGGFLLSASEHVLKLHLSMNFKIIRDLDLLPAILGQDWSSVFLQQFGGAVTIWPKTRAWDWVRILTDPDRKELTRMMRVGLSVTFPKLHMIENRVRLERAIETGRRATRSALRSRRAKNAAGASLPMTPSSISRGPLSAAAESFGGVESAPMSTSTSQEQDAKRPNLSDTDGTNEESYKPMRGPLQRLQTGAITPGYATTPDEVGNGGFAEVSTPGELLPRDIRARSLGMNDGVDVRDGGRKARRFREEEEGDEDDASSAGGELVTNDFALTPRKPSALDEPLTAAALSPMRSNTHDKRQGSNDDWSTRGSIRRKDGMRWLNDRANMDELDDGNGSDTSSSSDAED</sequence>
<feature type="compositionally biased region" description="Basic and acidic residues" evidence="6">
    <location>
        <begin position="204"/>
        <end position="213"/>
    </location>
</feature>
<dbReference type="RefSeq" id="XP_025380641.1">
    <property type="nucleotide sequence ID" value="XM_025519091.1"/>
</dbReference>
<dbReference type="Proteomes" id="UP000245768">
    <property type="component" value="Unassembled WGS sequence"/>
</dbReference>
<keyword evidence="7" id="KW-0472">Membrane</keyword>
<evidence type="ECO:0000256" key="6">
    <source>
        <dbReference type="SAM" id="MobiDB-lite"/>
    </source>
</evidence>
<dbReference type="STRING" id="215250.A0A316YZH4"/>
<keyword evidence="10" id="KW-1185">Reference proteome</keyword>
<dbReference type="GO" id="GO:0016042">
    <property type="term" value="P:lipid catabolic process"/>
    <property type="evidence" value="ECO:0007669"/>
    <property type="project" value="UniProtKB-UniRule"/>
</dbReference>
<dbReference type="GO" id="GO:0004806">
    <property type="term" value="F:triacylglycerol lipase activity"/>
    <property type="evidence" value="ECO:0007669"/>
    <property type="project" value="InterPro"/>
</dbReference>
<evidence type="ECO:0000256" key="1">
    <source>
        <dbReference type="ARBA" id="ARBA00006104"/>
    </source>
</evidence>
<organism evidence="9 10">
    <name type="scientific">Acaromyces ingoldii</name>
    <dbReference type="NCBI Taxonomy" id="215250"/>
    <lineage>
        <taxon>Eukaryota</taxon>
        <taxon>Fungi</taxon>
        <taxon>Dikarya</taxon>
        <taxon>Basidiomycota</taxon>
        <taxon>Ustilaginomycotina</taxon>
        <taxon>Exobasidiomycetes</taxon>
        <taxon>Exobasidiales</taxon>
        <taxon>Cryptobasidiaceae</taxon>
        <taxon>Acaromyces</taxon>
    </lineage>
</organism>
<feature type="region of interest" description="Disordered" evidence="6">
    <location>
        <begin position="200"/>
        <end position="246"/>
    </location>
</feature>
<evidence type="ECO:0000259" key="8">
    <source>
        <dbReference type="PROSITE" id="PS51635"/>
    </source>
</evidence>
<dbReference type="SUPFAM" id="SSF52151">
    <property type="entry name" value="FabD/lysophospholipase-like"/>
    <property type="match status" value="1"/>
</dbReference>
<feature type="compositionally biased region" description="Basic and acidic residues" evidence="6">
    <location>
        <begin position="1005"/>
        <end position="1019"/>
    </location>
</feature>
<keyword evidence="3 5" id="KW-0442">Lipid degradation</keyword>
<dbReference type="InterPro" id="IPR016035">
    <property type="entry name" value="Acyl_Trfase/lysoPLipase"/>
</dbReference>
<dbReference type="PANTHER" id="PTHR14226">
    <property type="entry name" value="NEUROPATHY TARGET ESTERASE/SWISS CHEESE D.MELANOGASTER"/>
    <property type="match status" value="1"/>
</dbReference>
<feature type="region of interest" description="Disordered" evidence="6">
    <location>
        <begin position="916"/>
        <end position="1038"/>
    </location>
</feature>
<evidence type="ECO:0000256" key="2">
    <source>
        <dbReference type="ARBA" id="ARBA00022801"/>
    </source>
</evidence>
<comment type="similarity">
    <text evidence="1">Belongs to the PLPL family.</text>
</comment>
<accession>A0A316YZH4</accession>
<dbReference type="InterPro" id="IPR021771">
    <property type="entry name" value="Triacylglycerol_lipase_N"/>
</dbReference>
<evidence type="ECO:0000256" key="4">
    <source>
        <dbReference type="ARBA" id="ARBA00023098"/>
    </source>
</evidence>
<feature type="transmembrane region" description="Helical" evidence="7">
    <location>
        <begin position="286"/>
        <end position="306"/>
    </location>
</feature>
<dbReference type="Pfam" id="PF11815">
    <property type="entry name" value="DUF3336"/>
    <property type="match status" value="1"/>
</dbReference>
<feature type="compositionally biased region" description="Low complexity" evidence="6">
    <location>
        <begin position="1027"/>
        <end position="1038"/>
    </location>
</feature>
<reference evidence="9 10" key="1">
    <citation type="journal article" date="2018" name="Mol. Biol. Evol.">
        <title>Broad Genomic Sampling Reveals a Smut Pathogenic Ancestry of the Fungal Clade Ustilaginomycotina.</title>
        <authorList>
            <person name="Kijpornyongpan T."/>
            <person name="Mondo S.J."/>
            <person name="Barry K."/>
            <person name="Sandor L."/>
            <person name="Lee J."/>
            <person name="Lipzen A."/>
            <person name="Pangilinan J."/>
            <person name="LaButti K."/>
            <person name="Hainaut M."/>
            <person name="Henrissat B."/>
            <person name="Grigoriev I.V."/>
            <person name="Spatafora J.W."/>
            <person name="Aime M.C."/>
        </authorList>
    </citation>
    <scope>NUCLEOTIDE SEQUENCE [LARGE SCALE GENOMIC DNA]</scope>
    <source>
        <strain evidence="9 10">MCA 4198</strain>
    </source>
</reference>
<feature type="active site" description="Proton acceptor" evidence="5">
    <location>
        <position position="639"/>
    </location>
</feature>
<feature type="compositionally biased region" description="Low complexity" evidence="6">
    <location>
        <begin position="80"/>
        <end position="91"/>
    </location>
</feature>
<evidence type="ECO:0000256" key="3">
    <source>
        <dbReference type="ARBA" id="ARBA00022963"/>
    </source>
</evidence>
<feature type="short sequence motif" description="GXGXXG" evidence="5">
    <location>
        <begin position="465"/>
        <end position="470"/>
    </location>
</feature>
<feature type="region of interest" description="Disordered" evidence="6">
    <location>
        <begin position="798"/>
        <end position="878"/>
    </location>
</feature>
<proteinExistence type="inferred from homology"/>
<feature type="compositionally biased region" description="Low complexity" evidence="6">
    <location>
        <begin position="1"/>
        <end position="33"/>
    </location>
</feature>
<keyword evidence="2 5" id="KW-0378">Hydrolase</keyword>
<feature type="compositionally biased region" description="Basic residues" evidence="6">
    <location>
        <begin position="798"/>
        <end position="810"/>
    </location>
</feature>
<evidence type="ECO:0000256" key="7">
    <source>
        <dbReference type="SAM" id="Phobius"/>
    </source>
</evidence>
<dbReference type="PROSITE" id="PS51635">
    <property type="entry name" value="PNPLA"/>
    <property type="match status" value="1"/>
</dbReference>
<dbReference type="AlphaFoldDB" id="A0A316YZH4"/>
<dbReference type="InterPro" id="IPR050301">
    <property type="entry name" value="NTE"/>
</dbReference>
<dbReference type="CDD" id="cd07232">
    <property type="entry name" value="Pat_PLPL"/>
    <property type="match status" value="1"/>
</dbReference>
<feature type="domain" description="PNPLA" evidence="8">
    <location>
        <begin position="461"/>
        <end position="652"/>
    </location>
</feature>
<keyword evidence="7" id="KW-0812">Transmembrane</keyword>
<feature type="compositionally biased region" description="Polar residues" evidence="6">
    <location>
        <begin position="34"/>
        <end position="53"/>
    </location>
</feature>
<feature type="active site" description="Nucleophile" evidence="5">
    <location>
        <position position="494"/>
    </location>
</feature>
<dbReference type="Pfam" id="PF01734">
    <property type="entry name" value="Patatin"/>
    <property type="match status" value="1"/>
</dbReference>
<dbReference type="Gene3D" id="3.40.1090.10">
    <property type="entry name" value="Cytosolic phospholipase A2 catalytic domain"/>
    <property type="match status" value="2"/>
</dbReference>
<protein>
    <submittedName>
        <fullName evidence="9">Patatin-domain-containing protein</fullName>
    </submittedName>
</protein>
<dbReference type="InterPro" id="IPR002641">
    <property type="entry name" value="PNPLA_dom"/>
</dbReference>
<keyword evidence="4 5" id="KW-0443">Lipid metabolism</keyword>
<evidence type="ECO:0000313" key="10">
    <source>
        <dbReference type="Proteomes" id="UP000245768"/>
    </source>
</evidence>
<comment type="caution">
    <text evidence="5">Lacks conserved residue(s) required for the propagation of feature annotation.</text>
</comment>
<keyword evidence="7" id="KW-1133">Transmembrane helix</keyword>
<name>A0A316YZH4_9BASI</name>